<sequence>MEWFQFRIVAIIVAVSVTFGVIGIRLLEAYEKGEKPILVGTTDTVSSLDPAGAYDAGSWAVYSNLYQSLLTFERGKEEPVPDAARSCEFTGADLLQYTCELRSDLRFANGNPLTAEAVKFSFDRIRRIKSPQGPMPLLDTLGSVKARDNTVTFFLRSPDATFPFKIATGAGSIVDPATYEKDRLREDGDANGSGPYRIDAYSEGREARLVPNTGYRGALGSLGNRVTIRYYDGPGELEKAWQKREIDVAARGLPPEALTSVVEAGARNVNVEENTAYATRSLVFNLRRNAPLSEPAVRQAVAAVIDRQALARDVHDRTVTPLYSLIPTGVNGHTTSFFENDPRPDPDRARRLLEEAGIETPVRFRIAYSQGSATDAEAELLRDQLEETGLFEVDVTRHAWAQFQKGFAEGKYDAYCIGWVADFPDPETFVTPVVGSGSAFHNQYRDSRVDRLIRATQRTTDRREAARDFAAIQEIVAEDVPLIPLWERKDYVLSTDGVAGYQYLSDGSGAWRLWELSRI</sequence>
<dbReference type="InterPro" id="IPR000914">
    <property type="entry name" value="SBP_5_dom"/>
</dbReference>
<dbReference type="GO" id="GO:0043190">
    <property type="term" value="C:ATP-binding cassette (ABC) transporter complex"/>
    <property type="evidence" value="ECO:0007669"/>
    <property type="project" value="InterPro"/>
</dbReference>
<dbReference type="GO" id="GO:0015833">
    <property type="term" value="P:peptide transport"/>
    <property type="evidence" value="ECO:0007669"/>
    <property type="project" value="TreeGrafter"/>
</dbReference>
<dbReference type="PANTHER" id="PTHR30290:SF10">
    <property type="entry name" value="PERIPLASMIC OLIGOPEPTIDE-BINDING PROTEIN-RELATED"/>
    <property type="match status" value="1"/>
</dbReference>
<accession>A0A3M8ETC6</accession>
<dbReference type="GO" id="GO:0042597">
    <property type="term" value="C:periplasmic space"/>
    <property type="evidence" value="ECO:0007669"/>
    <property type="project" value="UniProtKB-ARBA"/>
</dbReference>
<dbReference type="InterPro" id="IPR030678">
    <property type="entry name" value="Peptide/Ni-bd"/>
</dbReference>
<evidence type="ECO:0000313" key="8">
    <source>
        <dbReference type="Proteomes" id="UP000028058"/>
    </source>
</evidence>
<reference evidence="7 8" key="1">
    <citation type="journal article" date="2014" name="Genome Announc.">
        <title>Draft Genome Sequence of Streptomyces fradiae ATCC 19609, a Strain Highly Sensitive to Antibiotics.</title>
        <authorList>
            <person name="Bekker O.B."/>
            <person name="Klimina K.M."/>
            <person name="Vatlin A.A."/>
            <person name="Zakharevich N.V."/>
            <person name="Kasianov A.S."/>
            <person name="Danilenko V.N."/>
        </authorList>
    </citation>
    <scope>NUCLEOTIDE SEQUENCE [LARGE SCALE GENOMIC DNA]</scope>
    <source>
        <strain evidence="7 8">ATCC 19609</strain>
    </source>
</reference>
<dbReference type="OrthoDB" id="9801912at2"/>
<dbReference type="PIRSF" id="PIRSF002741">
    <property type="entry name" value="MppA"/>
    <property type="match status" value="1"/>
</dbReference>
<dbReference type="InterPro" id="IPR039424">
    <property type="entry name" value="SBP_5"/>
</dbReference>
<keyword evidence="4" id="KW-0732">Signal</keyword>
<dbReference type="SUPFAM" id="SSF53850">
    <property type="entry name" value="Periplasmic binding protein-like II"/>
    <property type="match status" value="1"/>
</dbReference>
<dbReference type="GO" id="GO:1904680">
    <property type="term" value="F:peptide transmembrane transporter activity"/>
    <property type="evidence" value="ECO:0007669"/>
    <property type="project" value="TreeGrafter"/>
</dbReference>
<feature type="transmembrane region" description="Helical" evidence="5">
    <location>
        <begin position="6"/>
        <end position="27"/>
    </location>
</feature>
<gene>
    <name evidence="7" type="ORF">SFRA_019880</name>
</gene>
<comment type="similarity">
    <text evidence="2">Belongs to the bacterial solute-binding protein 5 family.</text>
</comment>
<dbReference type="EMBL" id="JNAD02000009">
    <property type="protein sequence ID" value="RKM94058.1"/>
    <property type="molecule type" value="Genomic_DNA"/>
</dbReference>
<keyword evidence="5" id="KW-0472">Membrane</keyword>
<feature type="domain" description="Solute-binding protein family 5" evidence="6">
    <location>
        <begin position="78"/>
        <end position="438"/>
    </location>
</feature>
<comment type="subcellular location">
    <subcellularLocation>
        <location evidence="1">Cell envelope</location>
    </subcellularLocation>
</comment>
<dbReference type="AlphaFoldDB" id="A0A3M8ETC6"/>
<dbReference type="Gene3D" id="3.10.105.10">
    <property type="entry name" value="Dipeptide-binding Protein, Domain 3"/>
    <property type="match status" value="1"/>
</dbReference>
<protein>
    <submittedName>
        <fullName evidence="7">Peptide-binding protein</fullName>
    </submittedName>
</protein>
<organism evidence="7 8">
    <name type="scientific">Streptomyces xinghaiensis</name>
    <dbReference type="NCBI Taxonomy" id="1038928"/>
    <lineage>
        <taxon>Bacteria</taxon>
        <taxon>Bacillati</taxon>
        <taxon>Actinomycetota</taxon>
        <taxon>Actinomycetes</taxon>
        <taxon>Kitasatosporales</taxon>
        <taxon>Streptomycetaceae</taxon>
        <taxon>Streptomyces</taxon>
    </lineage>
</organism>
<evidence type="ECO:0000256" key="4">
    <source>
        <dbReference type="ARBA" id="ARBA00022729"/>
    </source>
</evidence>
<proteinExistence type="inferred from homology"/>
<keyword evidence="5" id="KW-1133">Transmembrane helix</keyword>
<evidence type="ECO:0000256" key="5">
    <source>
        <dbReference type="SAM" id="Phobius"/>
    </source>
</evidence>
<keyword evidence="5" id="KW-0812">Transmembrane</keyword>
<evidence type="ECO:0000259" key="6">
    <source>
        <dbReference type="Pfam" id="PF00496"/>
    </source>
</evidence>
<dbReference type="Proteomes" id="UP000028058">
    <property type="component" value="Unassembled WGS sequence"/>
</dbReference>
<name>A0A3M8ETC6_9ACTN</name>
<comment type="caution">
    <text evidence="7">The sequence shown here is derived from an EMBL/GenBank/DDBJ whole genome shotgun (WGS) entry which is preliminary data.</text>
</comment>
<dbReference type="RefSeq" id="WP_043465507.1">
    <property type="nucleotide sequence ID" value="NZ_CP134822.1"/>
</dbReference>
<evidence type="ECO:0000256" key="3">
    <source>
        <dbReference type="ARBA" id="ARBA00022448"/>
    </source>
</evidence>
<evidence type="ECO:0000256" key="2">
    <source>
        <dbReference type="ARBA" id="ARBA00005695"/>
    </source>
</evidence>
<evidence type="ECO:0000313" key="7">
    <source>
        <dbReference type="EMBL" id="RKM94058.1"/>
    </source>
</evidence>
<evidence type="ECO:0000256" key="1">
    <source>
        <dbReference type="ARBA" id="ARBA00004196"/>
    </source>
</evidence>
<keyword evidence="8" id="KW-1185">Reference proteome</keyword>
<dbReference type="GO" id="GO:0030313">
    <property type="term" value="C:cell envelope"/>
    <property type="evidence" value="ECO:0007669"/>
    <property type="project" value="UniProtKB-SubCell"/>
</dbReference>
<keyword evidence="3" id="KW-0813">Transport</keyword>
<dbReference type="Gene3D" id="3.40.190.10">
    <property type="entry name" value="Periplasmic binding protein-like II"/>
    <property type="match status" value="1"/>
</dbReference>
<dbReference type="Pfam" id="PF00496">
    <property type="entry name" value="SBP_bac_5"/>
    <property type="match status" value="1"/>
</dbReference>
<dbReference type="PANTHER" id="PTHR30290">
    <property type="entry name" value="PERIPLASMIC BINDING COMPONENT OF ABC TRANSPORTER"/>
    <property type="match status" value="1"/>
</dbReference>